<dbReference type="Gene3D" id="1.10.10.10">
    <property type="entry name" value="Winged helix-like DNA-binding domain superfamily/Winged helix DNA-binding domain"/>
    <property type="match status" value="1"/>
</dbReference>
<gene>
    <name evidence="5" type="ORF">ND2E_4134</name>
</gene>
<evidence type="ECO:0000313" key="5">
    <source>
        <dbReference type="EMBL" id="KGJ88298.1"/>
    </source>
</evidence>
<dbReference type="RefSeq" id="WP_052056858.1">
    <property type="nucleotide sequence ID" value="NZ_JQED01000047.1"/>
</dbReference>
<dbReference type="PRINTS" id="PR00035">
    <property type="entry name" value="HTHGNTR"/>
</dbReference>
<dbReference type="PROSITE" id="PS50949">
    <property type="entry name" value="HTH_GNTR"/>
    <property type="match status" value="1"/>
</dbReference>
<evidence type="ECO:0000256" key="2">
    <source>
        <dbReference type="ARBA" id="ARBA00023125"/>
    </source>
</evidence>
<dbReference type="PANTHER" id="PTHR43537">
    <property type="entry name" value="TRANSCRIPTIONAL REGULATOR, GNTR FAMILY"/>
    <property type="match status" value="1"/>
</dbReference>
<dbReference type="Proteomes" id="UP000029843">
    <property type="component" value="Unassembled WGS sequence"/>
</dbReference>
<dbReference type="EMBL" id="JQED01000047">
    <property type="protein sequence ID" value="KGJ88298.1"/>
    <property type="molecule type" value="Genomic_DNA"/>
</dbReference>
<dbReference type="Pfam" id="PF00392">
    <property type="entry name" value="GntR"/>
    <property type="match status" value="1"/>
</dbReference>
<dbReference type="CDD" id="cd07377">
    <property type="entry name" value="WHTH_GntR"/>
    <property type="match status" value="1"/>
</dbReference>
<evidence type="ECO:0000259" key="4">
    <source>
        <dbReference type="PROSITE" id="PS50949"/>
    </source>
</evidence>
<dbReference type="SUPFAM" id="SSF48008">
    <property type="entry name" value="GntR ligand-binding domain-like"/>
    <property type="match status" value="1"/>
</dbReference>
<keyword evidence="1" id="KW-0805">Transcription regulation</keyword>
<evidence type="ECO:0000313" key="6">
    <source>
        <dbReference type="Proteomes" id="UP000029843"/>
    </source>
</evidence>
<dbReference type="InterPro" id="IPR011711">
    <property type="entry name" value="GntR_C"/>
</dbReference>
<name>A0A099KFA0_COLPS</name>
<comment type="caution">
    <text evidence="5">The sequence shown here is derived from an EMBL/GenBank/DDBJ whole genome shotgun (WGS) entry which is preliminary data.</text>
</comment>
<dbReference type="PATRIC" id="fig|28229.4.peg.3472"/>
<evidence type="ECO:0000256" key="3">
    <source>
        <dbReference type="ARBA" id="ARBA00023163"/>
    </source>
</evidence>
<keyword evidence="2" id="KW-0238">DNA-binding</keyword>
<dbReference type="SMART" id="SM00895">
    <property type="entry name" value="FCD"/>
    <property type="match status" value="1"/>
</dbReference>
<dbReference type="GO" id="GO:0003677">
    <property type="term" value="F:DNA binding"/>
    <property type="evidence" value="ECO:0007669"/>
    <property type="project" value="UniProtKB-KW"/>
</dbReference>
<dbReference type="GO" id="GO:0003700">
    <property type="term" value="F:DNA-binding transcription factor activity"/>
    <property type="evidence" value="ECO:0007669"/>
    <property type="project" value="InterPro"/>
</dbReference>
<keyword evidence="3" id="KW-0804">Transcription</keyword>
<accession>A0A099KFA0</accession>
<protein>
    <submittedName>
        <fullName evidence="5">GntR domain protein</fullName>
    </submittedName>
</protein>
<dbReference type="Gene3D" id="1.20.120.530">
    <property type="entry name" value="GntR ligand-binding domain-like"/>
    <property type="match status" value="1"/>
</dbReference>
<dbReference type="AlphaFoldDB" id="A0A099KFA0"/>
<dbReference type="PANTHER" id="PTHR43537:SF5">
    <property type="entry name" value="UXU OPERON TRANSCRIPTIONAL REGULATOR"/>
    <property type="match status" value="1"/>
</dbReference>
<dbReference type="InterPro" id="IPR036388">
    <property type="entry name" value="WH-like_DNA-bd_sf"/>
</dbReference>
<dbReference type="SMART" id="SM00345">
    <property type="entry name" value="HTH_GNTR"/>
    <property type="match status" value="1"/>
</dbReference>
<dbReference type="InterPro" id="IPR008920">
    <property type="entry name" value="TF_FadR/GntR_C"/>
</dbReference>
<feature type="domain" description="HTH gntR-type" evidence="4">
    <location>
        <begin position="15"/>
        <end position="83"/>
    </location>
</feature>
<sequence length="248" mass="27758">MTVIDFNLGHIQTTRSLTNDLVTSLRKKILEGKMDPGTKLPAAKDIEEQAGVSRSVVREAVAALKAEGLIISRQGVGMFVANKAKIQTFEIDSNEFNSIEDAVKILELRMAVELEMASMAAKNRTAKQMRAIWESLDKFDEQIESGNDAVQEDLAFHLSIAEASGNPYFSRFIKFIDEGIIPSRNIVINNESGIDPKQYLKSIQDEHRKIASAIEARENEQARYAIMEHLGNSRKRHLNIVKNLKTST</sequence>
<proteinExistence type="predicted"/>
<evidence type="ECO:0000256" key="1">
    <source>
        <dbReference type="ARBA" id="ARBA00023015"/>
    </source>
</evidence>
<reference evidence="5 6" key="1">
    <citation type="submission" date="2014-08" db="EMBL/GenBank/DDBJ databases">
        <title>Genomic and Phenotypic Diversity of Colwellia psychrerythraea strains from Disparate Marine Basins.</title>
        <authorList>
            <person name="Techtmann S.M."/>
            <person name="Stelling S.C."/>
            <person name="Utturkar S.M."/>
            <person name="Alshibli N."/>
            <person name="Harris A."/>
            <person name="Brown S.D."/>
            <person name="Hazen T.C."/>
        </authorList>
    </citation>
    <scope>NUCLEOTIDE SEQUENCE [LARGE SCALE GENOMIC DNA]</scope>
    <source>
        <strain evidence="5 6">ND2E</strain>
    </source>
</reference>
<organism evidence="5 6">
    <name type="scientific">Colwellia psychrerythraea</name>
    <name type="common">Vibrio psychroerythus</name>
    <dbReference type="NCBI Taxonomy" id="28229"/>
    <lineage>
        <taxon>Bacteria</taxon>
        <taxon>Pseudomonadati</taxon>
        <taxon>Pseudomonadota</taxon>
        <taxon>Gammaproteobacteria</taxon>
        <taxon>Alteromonadales</taxon>
        <taxon>Colwelliaceae</taxon>
        <taxon>Colwellia</taxon>
    </lineage>
</organism>
<dbReference type="OrthoDB" id="1040417at2"/>
<dbReference type="SUPFAM" id="SSF46785">
    <property type="entry name" value="Winged helix' DNA-binding domain"/>
    <property type="match status" value="1"/>
</dbReference>
<dbReference type="InterPro" id="IPR036390">
    <property type="entry name" value="WH_DNA-bd_sf"/>
</dbReference>
<dbReference type="Pfam" id="PF07729">
    <property type="entry name" value="FCD"/>
    <property type="match status" value="1"/>
</dbReference>
<dbReference type="InterPro" id="IPR000524">
    <property type="entry name" value="Tscrpt_reg_HTH_GntR"/>
</dbReference>